<proteinExistence type="predicted"/>
<feature type="transmembrane region" description="Helical" evidence="2">
    <location>
        <begin position="223"/>
        <end position="247"/>
    </location>
</feature>
<accession>A0AAU9X4S4</accession>
<dbReference type="AlphaFoldDB" id="A0AAU9X4S4"/>
<organism evidence="3 4">
    <name type="scientific">Pocillopora meandrina</name>
    <dbReference type="NCBI Taxonomy" id="46732"/>
    <lineage>
        <taxon>Eukaryota</taxon>
        <taxon>Metazoa</taxon>
        <taxon>Cnidaria</taxon>
        <taxon>Anthozoa</taxon>
        <taxon>Hexacorallia</taxon>
        <taxon>Scleractinia</taxon>
        <taxon>Astrocoeniina</taxon>
        <taxon>Pocilloporidae</taxon>
        <taxon>Pocillopora</taxon>
    </lineage>
</organism>
<keyword evidence="2" id="KW-1133">Transmembrane helix</keyword>
<gene>
    <name evidence="3" type="ORF">PMEA_00017834</name>
</gene>
<dbReference type="PANTHER" id="PTHR12242">
    <property type="entry name" value="OS02G0130600 PROTEIN-RELATED"/>
    <property type="match status" value="1"/>
</dbReference>
<dbReference type="GO" id="GO:0016020">
    <property type="term" value="C:membrane"/>
    <property type="evidence" value="ECO:0007669"/>
    <property type="project" value="TreeGrafter"/>
</dbReference>
<evidence type="ECO:0000313" key="4">
    <source>
        <dbReference type="Proteomes" id="UP001159428"/>
    </source>
</evidence>
<dbReference type="Proteomes" id="UP001159428">
    <property type="component" value="Unassembled WGS sequence"/>
</dbReference>
<dbReference type="InterPro" id="IPR049352">
    <property type="entry name" value="Rost"/>
</dbReference>
<feature type="transmembrane region" description="Helical" evidence="2">
    <location>
        <begin position="7"/>
        <end position="28"/>
    </location>
</feature>
<keyword evidence="2" id="KW-0812">Transmembrane</keyword>
<feature type="transmembrane region" description="Helical" evidence="2">
    <location>
        <begin position="176"/>
        <end position="196"/>
    </location>
</feature>
<dbReference type="EMBL" id="CALNXJ010000030">
    <property type="protein sequence ID" value="CAH3136599.1"/>
    <property type="molecule type" value="Genomic_DNA"/>
</dbReference>
<comment type="caution">
    <text evidence="3">The sequence shown here is derived from an EMBL/GenBank/DDBJ whole genome shotgun (WGS) entry which is preliminary data.</text>
</comment>
<evidence type="ECO:0000256" key="1">
    <source>
        <dbReference type="SAM" id="MobiDB-lite"/>
    </source>
</evidence>
<feature type="non-terminal residue" evidence="3">
    <location>
        <position position="1"/>
    </location>
</feature>
<keyword evidence="4" id="KW-1185">Reference proteome</keyword>
<reference evidence="3 4" key="1">
    <citation type="submission" date="2022-05" db="EMBL/GenBank/DDBJ databases">
        <authorList>
            <consortium name="Genoscope - CEA"/>
            <person name="William W."/>
        </authorList>
    </citation>
    <scope>NUCLEOTIDE SEQUENCE [LARGE SCALE GENOMIC DNA]</scope>
</reference>
<name>A0AAU9X4S4_9CNID</name>
<evidence type="ECO:0000256" key="2">
    <source>
        <dbReference type="SAM" id="Phobius"/>
    </source>
</evidence>
<dbReference type="Pfam" id="PF21534">
    <property type="entry name" value="Rost"/>
    <property type="match status" value="1"/>
</dbReference>
<feature type="transmembrane region" description="Helical" evidence="2">
    <location>
        <begin position="150"/>
        <end position="169"/>
    </location>
</feature>
<feature type="region of interest" description="Disordered" evidence="1">
    <location>
        <begin position="70"/>
        <end position="99"/>
    </location>
</feature>
<dbReference type="PANTHER" id="PTHR12242:SF1">
    <property type="entry name" value="MYND-TYPE DOMAIN-CONTAINING PROTEIN"/>
    <property type="match status" value="1"/>
</dbReference>
<feature type="transmembrane region" description="Helical" evidence="2">
    <location>
        <begin position="40"/>
        <end position="61"/>
    </location>
</feature>
<protein>
    <submittedName>
        <fullName evidence="3">Uncharacterized protein</fullName>
    </submittedName>
</protein>
<keyword evidence="2" id="KW-0472">Membrane</keyword>
<feature type="transmembrane region" description="Helical" evidence="2">
    <location>
        <begin position="115"/>
        <end position="135"/>
    </location>
</feature>
<sequence length="322" mass="37020">WLSLPFFLAYRLVVTGYNFAWLLYNIYLYRAKLFIFLTNWTYLILNLFFLQATSLSLCAFCNEYRNSRGTHPKTNDKPESSVAVEMGSGDDKPESSETATEVAHDEDALRFHHKFFWLLYIISANAGLLVTVGYWKVLYEEDEPVDLNNITKHALNSVFIVIDTFLSSIPVRLFHFIYALVYIVVYLAFTVVYWQLGGTNTQGQPYIYKLLDYNNFEASTGCLVAFFLLLVLPVLQLMLFGLLRTVLKVGHFRKKSRKSPSLPDGKSMRGSLKNDLFPADAFERDNIFALKYSLCLICRVTLECTLANASHVHILVSFWIKI</sequence>
<evidence type="ECO:0000313" key="3">
    <source>
        <dbReference type="EMBL" id="CAH3136599.1"/>
    </source>
</evidence>